<sequence length="74" mass="8168">MVGRKTHEQQQRIINRQEVTKGGGSRFPAEEDLKASKGLRDAKADGGGLKAPAKDLADPDDRNILRGRNQESRQ</sequence>
<keyword evidence="3" id="KW-1185">Reference proteome</keyword>
<evidence type="ECO:0000313" key="2">
    <source>
        <dbReference type="EMBL" id="MFC3075769.1"/>
    </source>
</evidence>
<reference evidence="3" key="1">
    <citation type="journal article" date="2019" name="Int. J. Syst. Evol. Microbiol.">
        <title>The Global Catalogue of Microorganisms (GCM) 10K type strain sequencing project: providing services to taxonomists for standard genome sequencing and annotation.</title>
        <authorList>
            <consortium name="The Broad Institute Genomics Platform"/>
            <consortium name="The Broad Institute Genome Sequencing Center for Infectious Disease"/>
            <person name="Wu L."/>
            <person name="Ma J."/>
        </authorList>
    </citation>
    <scope>NUCLEOTIDE SEQUENCE [LARGE SCALE GENOMIC DNA]</scope>
    <source>
        <strain evidence="3">KCTC 52677</strain>
    </source>
</reference>
<proteinExistence type="predicted"/>
<evidence type="ECO:0000313" key="3">
    <source>
        <dbReference type="Proteomes" id="UP001595377"/>
    </source>
</evidence>
<name>A0ABV7DMQ9_9HYPH</name>
<feature type="compositionally biased region" description="Basic and acidic residues" evidence="1">
    <location>
        <begin position="28"/>
        <end position="44"/>
    </location>
</feature>
<evidence type="ECO:0000256" key="1">
    <source>
        <dbReference type="SAM" id="MobiDB-lite"/>
    </source>
</evidence>
<dbReference type="EMBL" id="JBHRSP010000041">
    <property type="protein sequence ID" value="MFC3075769.1"/>
    <property type="molecule type" value="Genomic_DNA"/>
</dbReference>
<gene>
    <name evidence="2" type="ORF">ACFOHH_21845</name>
</gene>
<feature type="region of interest" description="Disordered" evidence="1">
    <location>
        <begin position="1"/>
        <end position="74"/>
    </location>
</feature>
<dbReference type="RefSeq" id="WP_257317321.1">
    <property type="nucleotide sequence ID" value="NZ_JANFDG010000027.1"/>
</dbReference>
<comment type="caution">
    <text evidence="2">The sequence shown here is derived from an EMBL/GenBank/DDBJ whole genome shotgun (WGS) entry which is preliminary data.</text>
</comment>
<feature type="compositionally biased region" description="Basic and acidic residues" evidence="1">
    <location>
        <begin position="1"/>
        <end position="10"/>
    </location>
</feature>
<protein>
    <recommendedName>
        <fullName evidence="4">Stress-induced protein</fullName>
    </recommendedName>
</protein>
<dbReference type="Proteomes" id="UP001595377">
    <property type="component" value="Unassembled WGS sequence"/>
</dbReference>
<organism evidence="2 3">
    <name type="scientific">Shinella pollutisoli</name>
    <dbReference type="NCBI Taxonomy" id="2250594"/>
    <lineage>
        <taxon>Bacteria</taxon>
        <taxon>Pseudomonadati</taxon>
        <taxon>Pseudomonadota</taxon>
        <taxon>Alphaproteobacteria</taxon>
        <taxon>Hyphomicrobiales</taxon>
        <taxon>Rhizobiaceae</taxon>
        <taxon>Shinella</taxon>
    </lineage>
</organism>
<evidence type="ECO:0008006" key="4">
    <source>
        <dbReference type="Google" id="ProtNLM"/>
    </source>
</evidence>
<feature type="compositionally biased region" description="Basic and acidic residues" evidence="1">
    <location>
        <begin position="52"/>
        <end position="74"/>
    </location>
</feature>
<accession>A0ABV7DMQ9</accession>